<dbReference type="GO" id="GO:0005886">
    <property type="term" value="C:plasma membrane"/>
    <property type="evidence" value="ECO:0007669"/>
    <property type="project" value="UniProtKB-SubCell"/>
</dbReference>
<proteinExistence type="inferred from homology"/>
<feature type="transmembrane region" description="Helical" evidence="11">
    <location>
        <begin position="197"/>
        <end position="214"/>
    </location>
</feature>
<evidence type="ECO:0000256" key="7">
    <source>
        <dbReference type="ARBA" id="ARBA00023053"/>
    </source>
</evidence>
<evidence type="ECO:0000256" key="11">
    <source>
        <dbReference type="HAMAP-Rule" id="MF_01844"/>
    </source>
</evidence>
<dbReference type="PANTHER" id="PTHR30341">
    <property type="entry name" value="SODIUM ION/PROTON ANTIPORTER NHAA-RELATED"/>
    <property type="match status" value="1"/>
</dbReference>
<evidence type="ECO:0000256" key="4">
    <source>
        <dbReference type="ARBA" id="ARBA00022475"/>
    </source>
</evidence>
<keyword evidence="10 11" id="KW-0739">Sodium transport</keyword>
<keyword evidence="2 11" id="KW-0813">Transport</keyword>
<keyword evidence="13" id="KW-1185">Reference proteome</keyword>
<accession>A0A2A9CTS7</accession>
<feature type="transmembrane region" description="Helical" evidence="11">
    <location>
        <begin position="318"/>
        <end position="341"/>
    </location>
</feature>
<organism evidence="12 13">
    <name type="scientific">Propionicimonas paludicola</name>
    <dbReference type="NCBI Taxonomy" id="185243"/>
    <lineage>
        <taxon>Bacteria</taxon>
        <taxon>Bacillati</taxon>
        <taxon>Actinomycetota</taxon>
        <taxon>Actinomycetes</taxon>
        <taxon>Propionibacteriales</taxon>
        <taxon>Nocardioidaceae</taxon>
        <taxon>Propionicimonas</taxon>
    </lineage>
</organism>
<feature type="transmembrane region" description="Helical" evidence="11">
    <location>
        <begin position="353"/>
        <end position="372"/>
    </location>
</feature>
<evidence type="ECO:0000313" key="13">
    <source>
        <dbReference type="Proteomes" id="UP000226079"/>
    </source>
</evidence>
<evidence type="ECO:0000313" key="12">
    <source>
        <dbReference type="EMBL" id="PFG17052.1"/>
    </source>
</evidence>
<name>A0A2A9CTS7_9ACTN</name>
<feature type="transmembrane region" description="Helical" evidence="11">
    <location>
        <begin position="226"/>
        <end position="242"/>
    </location>
</feature>
<evidence type="ECO:0000256" key="3">
    <source>
        <dbReference type="ARBA" id="ARBA00022449"/>
    </source>
</evidence>
<comment type="catalytic activity">
    <reaction evidence="11">
        <text>Na(+)(in) + 2 H(+)(out) = Na(+)(out) + 2 H(+)(in)</text>
        <dbReference type="Rhea" id="RHEA:29251"/>
        <dbReference type="ChEBI" id="CHEBI:15378"/>
        <dbReference type="ChEBI" id="CHEBI:29101"/>
    </reaction>
</comment>
<dbReference type="Pfam" id="PF06965">
    <property type="entry name" value="Na_H_antiport_1"/>
    <property type="match status" value="1"/>
</dbReference>
<keyword evidence="6 11" id="KW-1133">Transmembrane helix</keyword>
<dbReference type="PANTHER" id="PTHR30341:SF0">
    <property type="entry name" value="NA(+)_H(+) ANTIPORTER NHAA"/>
    <property type="match status" value="1"/>
</dbReference>
<reference evidence="12 13" key="1">
    <citation type="submission" date="2017-10" db="EMBL/GenBank/DDBJ databases">
        <title>Sequencing the genomes of 1000 actinobacteria strains.</title>
        <authorList>
            <person name="Klenk H.-P."/>
        </authorList>
    </citation>
    <scope>NUCLEOTIDE SEQUENCE [LARGE SCALE GENOMIC DNA]</scope>
    <source>
        <strain evidence="12 13">DSM 15597</strain>
    </source>
</reference>
<comment type="caution">
    <text evidence="12">The sequence shown here is derived from an EMBL/GenBank/DDBJ whole genome shotgun (WGS) entry which is preliminary data.</text>
</comment>
<feature type="transmembrane region" description="Helical" evidence="11">
    <location>
        <begin position="77"/>
        <end position="95"/>
    </location>
</feature>
<evidence type="ECO:0000256" key="8">
    <source>
        <dbReference type="ARBA" id="ARBA00023065"/>
    </source>
</evidence>
<feature type="transmembrane region" description="Helical" evidence="11">
    <location>
        <begin position="142"/>
        <end position="164"/>
    </location>
</feature>
<evidence type="ECO:0000256" key="9">
    <source>
        <dbReference type="ARBA" id="ARBA00023136"/>
    </source>
</evidence>
<evidence type="ECO:0000256" key="10">
    <source>
        <dbReference type="ARBA" id="ARBA00023201"/>
    </source>
</evidence>
<feature type="transmembrane region" description="Helical" evidence="11">
    <location>
        <begin position="34"/>
        <end position="57"/>
    </location>
</feature>
<dbReference type="GO" id="GO:0015385">
    <property type="term" value="F:sodium:proton antiporter activity"/>
    <property type="evidence" value="ECO:0007669"/>
    <property type="project" value="UniProtKB-UniRule"/>
</dbReference>
<protein>
    <recommendedName>
        <fullName evidence="11">Na(+)/H(+) antiporter NhaA</fullName>
    </recommendedName>
    <alternativeName>
        <fullName evidence="11">Sodium/proton antiporter NhaA</fullName>
    </alternativeName>
</protein>
<dbReference type="Gene3D" id="1.20.1530.10">
    <property type="entry name" value="Na+/H+ antiporter like domain"/>
    <property type="match status" value="1"/>
</dbReference>
<dbReference type="GO" id="GO:0006885">
    <property type="term" value="P:regulation of pH"/>
    <property type="evidence" value="ECO:0007669"/>
    <property type="project" value="UniProtKB-UniRule"/>
</dbReference>
<sequence>MTDRPAVRNTLARGAYREFRRVSAILRLESVGGILLLVGAVAALLVANLAPGFYGWLRDVHLGGELFGLDLNLSLGHWAADALLALFFFLVGLELKQEFVTGELRNPQTALVPVVAAFGGVAVPALIYFGFTFTDPATSHGWAIPAATDIAFALAVLAVIGSHLPAALRTFLLTLSVADDLIAITIIAFFYTSDLRLGFLAAALVPLLAFGLLVNLAQGFWLRNPVARVTLLVVAGVTTWVLVYSSGVHATVAGVLLAFCVPVRPPKDSSFTDGLAEVFDHRLRPLSAGFAVPVFAFFSAGVTLGGWDGFVAAATSNIGLGVILGLVAGKVIGITGSTWLVTRLRHAHLDPDLSWVDLFGLSILGGIGFTVSLLVSELTFGQGSPHDDVGKVAVLTASVLAALLAAVVLGARNRHYRAIAESEEMDADADGVPDKFAGA</sequence>
<comment type="function">
    <text evidence="11">Na(+)/H(+) antiporter that extrudes sodium in exchange for external protons.</text>
</comment>
<feature type="transmembrane region" description="Helical" evidence="11">
    <location>
        <begin position="107"/>
        <end position="130"/>
    </location>
</feature>
<feature type="transmembrane region" description="Helical" evidence="11">
    <location>
        <begin position="392"/>
        <end position="411"/>
    </location>
</feature>
<dbReference type="HAMAP" id="MF_01844">
    <property type="entry name" value="NhaA"/>
    <property type="match status" value="1"/>
</dbReference>
<dbReference type="Proteomes" id="UP000226079">
    <property type="component" value="Unassembled WGS sequence"/>
</dbReference>
<dbReference type="EMBL" id="PDJC01000001">
    <property type="protein sequence ID" value="PFG17052.1"/>
    <property type="molecule type" value="Genomic_DNA"/>
</dbReference>
<keyword evidence="7 11" id="KW-0915">Sodium</keyword>
<comment type="subcellular location">
    <subcellularLocation>
        <location evidence="1">Cell inner membrane</location>
        <topology evidence="1">Multi-pass membrane protein</topology>
    </subcellularLocation>
    <subcellularLocation>
        <location evidence="11">Cell membrane</location>
        <topology evidence="11">Multi-pass membrane protein</topology>
    </subcellularLocation>
</comment>
<feature type="transmembrane region" description="Helical" evidence="11">
    <location>
        <begin position="171"/>
        <end position="191"/>
    </location>
</feature>
<dbReference type="NCBIfam" id="TIGR00773">
    <property type="entry name" value="NhaA"/>
    <property type="match status" value="1"/>
</dbReference>
<evidence type="ECO:0000256" key="2">
    <source>
        <dbReference type="ARBA" id="ARBA00022448"/>
    </source>
</evidence>
<keyword evidence="5 11" id="KW-0812">Transmembrane</keyword>
<keyword evidence="8 11" id="KW-0406">Ion transport</keyword>
<gene>
    <name evidence="11" type="primary">nhaA</name>
    <name evidence="12" type="ORF">ATK74_1612</name>
</gene>
<keyword evidence="4 11" id="KW-1003">Cell membrane</keyword>
<feature type="transmembrane region" description="Helical" evidence="11">
    <location>
        <begin position="286"/>
        <end position="306"/>
    </location>
</feature>
<dbReference type="RefSeq" id="WP_098460520.1">
    <property type="nucleotide sequence ID" value="NZ_PDJC01000001.1"/>
</dbReference>
<evidence type="ECO:0000256" key="5">
    <source>
        <dbReference type="ARBA" id="ARBA00022692"/>
    </source>
</evidence>
<evidence type="ECO:0000256" key="6">
    <source>
        <dbReference type="ARBA" id="ARBA00022989"/>
    </source>
</evidence>
<dbReference type="AlphaFoldDB" id="A0A2A9CTS7"/>
<dbReference type="OrthoDB" id="117402at2"/>
<comment type="similarity">
    <text evidence="11">Belongs to the NhaA Na(+)/H(+) (TC 2.A.33) antiporter family.</text>
</comment>
<dbReference type="InterPro" id="IPR023171">
    <property type="entry name" value="Na/H_antiporter_dom_sf"/>
</dbReference>
<dbReference type="InterPro" id="IPR004670">
    <property type="entry name" value="NhaA"/>
</dbReference>
<keyword evidence="9 11" id="KW-0472">Membrane</keyword>
<keyword evidence="3 11" id="KW-0050">Antiport</keyword>
<evidence type="ECO:0000256" key="1">
    <source>
        <dbReference type="ARBA" id="ARBA00004429"/>
    </source>
</evidence>